<dbReference type="GO" id="GO:0032259">
    <property type="term" value="P:methylation"/>
    <property type="evidence" value="ECO:0007669"/>
    <property type="project" value="UniProtKB-KW"/>
</dbReference>
<feature type="domain" description="Methyltransferase" evidence="4">
    <location>
        <begin position="122"/>
        <end position="212"/>
    </location>
</feature>
<evidence type="ECO:0000313" key="6">
    <source>
        <dbReference type="EMBL" id="HHR92336.1"/>
    </source>
</evidence>
<dbReference type="PANTHER" id="PTHR18895">
    <property type="entry name" value="HEMK METHYLTRANSFERASE"/>
    <property type="match status" value="1"/>
</dbReference>
<keyword evidence="2 6" id="KW-0808">Transferase</keyword>
<dbReference type="InterPro" id="IPR029063">
    <property type="entry name" value="SAM-dependent_MTases_sf"/>
</dbReference>
<evidence type="ECO:0000256" key="3">
    <source>
        <dbReference type="ARBA" id="ARBA00022691"/>
    </source>
</evidence>
<dbReference type="Pfam" id="PF17827">
    <property type="entry name" value="PrmC_N"/>
    <property type="match status" value="1"/>
</dbReference>
<dbReference type="InterPro" id="IPR040758">
    <property type="entry name" value="PrmC_N"/>
</dbReference>
<gene>
    <name evidence="6" type="ORF">ENL96_02385</name>
</gene>
<evidence type="ECO:0000259" key="5">
    <source>
        <dbReference type="Pfam" id="PF17827"/>
    </source>
</evidence>
<comment type="caution">
    <text evidence="6">The sequence shown here is derived from an EMBL/GenBank/DDBJ whole genome shotgun (WGS) entry which is preliminary data.</text>
</comment>
<dbReference type="EMBL" id="DRVY01000070">
    <property type="protein sequence ID" value="HHR92336.1"/>
    <property type="molecule type" value="Genomic_DNA"/>
</dbReference>
<dbReference type="CDD" id="cd02440">
    <property type="entry name" value="AdoMet_MTases"/>
    <property type="match status" value="1"/>
</dbReference>
<dbReference type="AlphaFoldDB" id="A0A7C5YWC7"/>
<dbReference type="Gene3D" id="3.40.50.150">
    <property type="entry name" value="Vaccinia Virus protein VP39"/>
    <property type="match status" value="1"/>
</dbReference>
<name>A0A7C5YWC7_UNCC3</name>
<keyword evidence="1 6" id="KW-0489">Methyltransferase</keyword>
<dbReference type="InterPro" id="IPR004556">
    <property type="entry name" value="HemK-like"/>
</dbReference>
<dbReference type="NCBIfam" id="TIGR00536">
    <property type="entry name" value="hemK_fam"/>
    <property type="match status" value="1"/>
</dbReference>
<evidence type="ECO:0000256" key="2">
    <source>
        <dbReference type="ARBA" id="ARBA00022679"/>
    </source>
</evidence>
<protein>
    <submittedName>
        <fullName evidence="6">Peptide chain release factor N(5)-glutamine methyltransferase</fullName>
    </submittedName>
</protein>
<evidence type="ECO:0000259" key="4">
    <source>
        <dbReference type="Pfam" id="PF13847"/>
    </source>
</evidence>
<dbReference type="PANTHER" id="PTHR18895:SF74">
    <property type="entry name" value="MTRF1L RELEASE FACTOR GLUTAMINE METHYLTRANSFERASE"/>
    <property type="match status" value="1"/>
</dbReference>
<evidence type="ECO:0000256" key="1">
    <source>
        <dbReference type="ARBA" id="ARBA00022603"/>
    </source>
</evidence>
<feature type="domain" description="Release factor glutamine methyltransferase N-terminal" evidence="5">
    <location>
        <begin position="34"/>
        <end position="80"/>
    </location>
</feature>
<keyword evidence="3" id="KW-0949">S-adenosyl-L-methionine</keyword>
<dbReference type="SUPFAM" id="SSF53335">
    <property type="entry name" value="S-adenosyl-L-methionine-dependent methyltransferases"/>
    <property type="match status" value="1"/>
</dbReference>
<dbReference type="Pfam" id="PF13847">
    <property type="entry name" value="Methyltransf_31"/>
    <property type="match status" value="1"/>
</dbReference>
<dbReference type="Gene3D" id="1.10.8.10">
    <property type="entry name" value="DNA helicase RuvA subunit, C-terminal domain"/>
    <property type="match status" value="1"/>
</dbReference>
<organism evidence="6">
    <name type="scientific">candidate division CPR3 bacterium</name>
    <dbReference type="NCBI Taxonomy" id="2268181"/>
    <lineage>
        <taxon>Bacteria</taxon>
        <taxon>Bacteria division CPR3</taxon>
    </lineage>
</organism>
<dbReference type="InterPro" id="IPR025714">
    <property type="entry name" value="Methyltranfer_dom"/>
</dbReference>
<dbReference type="GO" id="GO:0008276">
    <property type="term" value="F:protein methyltransferase activity"/>
    <property type="evidence" value="ECO:0007669"/>
    <property type="project" value="InterPro"/>
</dbReference>
<sequence length="292" mass="34285">MNKTVKISEVISFLQATIKDYYGCKNTLFPTLSLLEYVTKKPGWWILAHPEKRLYSKQIENVKIIKKRIEKYEPLQYITGFAEFWNLKFKVNRNVLIPRPETEWIVDRALRWLEKKSKEIKNKKIKIIDIGTGSGCIIISMAKEIEMFKNSSIFEFYATDISKKALEVAKENALKNLGKRYKDIKFIRTNFFPKNMHFNVVLANLPYLSEKDFKKLPSYIKNYEPKNALIGGKYGVEKIQEAVTLLPPHLEEDGIAFFEIPPEYHTTIDLYAKKFGLKPKYYPIHYLVSFSF</sequence>
<dbReference type="InterPro" id="IPR050320">
    <property type="entry name" value="N5-glutamine_MTase"/>
</dbReference>
<accession>A0A7C5YWC7</accession>
<proteinExistence type="predicted"/>
<reference evidence="6" key="1">
    <citation type="journal article" date="2020" name="mSystems">
        <title>Genome- and Community-Level Interaction Insights into Carbon Utilization and Element Cycling Functions of Hydrothermarchaeota in Hydrothermal Sediment.</title>
        <authorList>
            <person name="Zhou Z."/>
            <person name="Liu Y."/>
            <person name="Xu W."/>
            <person name="Pan J."/>
            <person name="Luo Z.H."/>
            <person name="Li M."/>
        </authorList>
    </citation>
    <scope>NUCLEOTIDE SEQUENCE [LARGE SCALE GENOMIC DNA]</scope>
    <source>
        <strain evidence="6">SpSt-1042</strain>
    </source>
</reference>